<feature type="region of interest" description="Disordered" evidence="1">
    <location>
        <begin position="62"/>
        <end position="244"/>
    </location>
</feature>
<evidence type="ECO:0000313" key="2">
    <source>
        <dbReference type="EMBL" id="ACN31825.1"/>
    </source>
</evidence>
<protein>
    <submittedName>
        <fullName evidence="2">Uncharacterized protein</fullName>
    </submittedName>
</protein>
<evidence type="ECO:0000256" key="1">
    <source>
        <dbReference type="SAM" id="MobiDB-lite"/>
    </source>
</evidence>
<reference evidence="2" key="1">
    <citation type="journal article" date="2009" name="PLoS Genet.">
        <title>Sequencing, mapping, and analysis of 27,455 maize full-length cDNAs.</title>
        <authorList>
            <person name="Soderlund C."/>
            <person name="Descour A."/>
            <person name="Kudrna D."/>
            <person name="Bomhoff M."/>
            <person name="Boyd L."/>
            <person name="Currie J."/>
            <person name="Angelova A."/>
            <person name="Collura K."/>
            <person name="Wissotski M."/>
            <person name="Ashley E."/>
            <person name="Morrow D."/>
            <person name="Fernandes J."/>
            <person name="Walbot V."/>
            <person name="Yu Y."/>
        </authorList>
    </citation>
    <scope>NUCLEOTIDE SEQUENCE</scope>
    <source>
        <strain evidence="2">B73</strain>
    </source>
</reference>
<feature type="compositionally biased region" description="Low complexity" evidence="1">
    <location>
        <begin position="169"/>
        <end position="180"/>
    </location>
</feature>
<dbReference type="AlphaFoldDB" id="C0PCD0"/>
<feature type="compositionally biased region" description="Low complexity" evidence="1">
    <location>
        <begin position="100"/>
        <end position="151"/>
    </location>
</feature>
<dbReference type="EMBL" id="BT065949">
    <property type="protein sequence ID" value="ACN31825.1"/>
    <property type="molecule type" value="mRNA"/>
</dbReference>
<dbReference type="EMBL" id="BT087976">
    <property type="protein sequence ID" value="ACR38329.1"/>
    <property type="molecule type" value="mRNA"/>
</dbReference>
<feature type="compositionally biased region" description="Low complexity" evidence="1">
    <location>
        <begin position="62"/>
        <end position="92"/>
    </location>
</feature>
<proteinExistence type="evidence at transcript level"/>
<feature type="compositionally biased region" description="Basic residues" evidence="1">
    <location>
        <begin position="233"/>
        <end position="244"/>
    </location>
</feature>
<feature type="compositionally biased region" description="Low complexity" evidence="1">
    <location>
        <begin position="190"/>
        <end position="199"/>
    </location>
</feature>
<dbReference type="HOGENOM" id="CLU_1139478_0_0_1"/>
<feature type="compositionally biased region" description="Low complexity" evidence="1">
    <location>
        <begin position="222"/>
        <end position="232"/>
    </location>
</feature>
<organism evidence="2">
    <name type="scientific">Zea mays</name>
    <name type="common">Maize</name>
    <dbReference type="NCBI Taxonomy" id="4577"/>
    <lineage>
        <taxon>Eukaryota</taxon>
        <taxon>Viridiplantae</taxon>
        <taxon>Streptophyta</taxon>
        <taxon>Embryophyta</taxon>
        <taxon>Tracheophyta</taxon>
        <taxon>Spermatophyta</taxon>
        <taxon>Magnoliopsida</taxon>
        <taxon>Liliopsida</taxon>
        <taxon>Poales</taxon>
        <taxon>Poaceae</taxon>
        <taxon>PACMAD clade</taxon>
        <taxon>Panicoideae</taxon>
        <taxon>Andropogonodae</taxon>
        <taxon>Andropogoneae</taxon>
        <taxon>Tripsacinae</taxon>
        <taxon>Zea</taxon>
    </lineage>
</organism>
<name>C0PCD0_MAIZE</name>
<sequence length="244" mass="25996">MSAPATARPQRRSVDHASSLSPTRHAAHALSVHYLYKVKAGWVNFHSTCSWRSCTSTWWARTRARSSSPTRRASATPATCTPQRTCPWRGSTPPWPRRPPSTSSPSRRPSTGSTSRASTRRPAPCCAPATACSPPGATPSHASTPPSTPCSGACTTGPRDSGRPTAGWSTTSTGAPTSRSTRSRGRSTRARSSSPRTAGWTSMTTSCISRPGPPTRLPRITASSCSMRPPSRSSRRRGAAMPRR</sequence>
<accession>C0PCD0</accession>
<feature type="region of interest" description="Disordered" evidence="1">
    <location>
        <begin position="1"/>
        <end position="23"/>
    </location>
</feature>